<evidence type="ECO:0000259" key="7">
    <source>
        <dbReference type="PROSITE" id="PS51007"/>
    </source>
</evidence>
<dbReference type="AlphaFoldDB" id="A0A9J6RSF7"/>
<evidence type="ECO:0000313" key="8">
    <source>
        <dbReference type="EMBL" id="MCZ0867209.1"/>
    </source>
</evidence>
<name>A0A9J6RSF7_9GAMM</name>
<dbReference type="RefSeq" id="WP_268905445.1">
    <property type="nucleotide sequence ID" value="NZ_JAPTGG010000028.1"/>
</dbReference>
<feature type="region of interest" description="Disordered" evidence="5">
    <location>
        <begin position="101"/>
        <end position="123"/>
    </location>
</feature>
<keyword evidence="9" id="KW-1185">Reference proteome</keyword>
<feature type="domain" description="Cytochrome c" evidence="7">
    <location>
        <begin position="67"/>
        <end position="164"/>
    </location>
</feature>
<dbReference type="GO" id="GO:0020037">
    <property type="term" value="F:heme binding"/>
    <property type="evidence" value="ECO:0007669"/>
    <property type="project" value="InterPro"/>
</dbReference>
<evidence type="ECO:0000256" key="4">
    <source>
        <dbReference type="PROSITE-ProRule" id="PRU00433"/>
    </source>
</evidence>
<dbReference type="GO" id="GO:0009055">
    <property type="term" value="F:electron transfer activity"/>
    <property type="evidence" value="ECO:0007669"/>
    <property type="project" value="InterPro"/>
</dbReference>
<dbReference type="Gene3D" id="1.10.760.10">
    <property type="entry name" value="Cytochrome c-like domain"/>
    <property type="match status" value="1"/>
</dbReference>
<keyword evidence="6" id="KW-1133">Transmembrane helix</keyword>
<evidence type="ECO:0000256" key="2">
    <source>
        <dbReference type="ARBA" id="ARBA00022723"/>
    </source>
</evidence>
<gene>
    <name evidence="8" type="ORF">O0V09_18585</name>
</gene>
<evidence type="ECO:0000256" key="5">
    <source>
        <dbReference type="SAM" id="MobiDB-lite"/>
    </source>
</evidence>
<evidence type="ECO:0000313" key="9">
    <source>
        <dbReference type="Proteomes" id="UP001069090"/>
    </source>
</evidence>
<dbReference type="InterPro" id="IPR036909">
    <property type="entry name" value="Cyt_c-like_dom_sf"/>
</dbReference>
<feature type="transmembrane region" description="Helical" evidence="6">
    <location>
        <begin position="6"/>
        <end position="27"/>
    </location>
</feature>
<feature type="compositionally biased region" description="Basic and acidic residues" evidence="5">
    <location>
        <begin position="107"/>
        <end position="123"/>
    </location>
</feature>
<keyword evidence="1 4" id="KW-0349">Heme</keyword>
<reference evidence="8 9" key="1">
    <citation type="submission" date="2022-12" db="EMBL/GenBank/DDBJ databases">
        <title>Dasania phycosphaerae sp. nov., isolated from particulate material of the south coast of Korea.</title>
        <authorList>
            <person name="Jiang Y."/>
        </authorList>
    </citation>
    <scope>NUCLEOTIDE SEQUENCE [LARGE SCALE GENOMIC DNA]</scope>
    <source>
        <strain evidence="8 9">GY-19</strain>
    </source>
</reference>
<keyword evidence="6" id="KW-0472">Membrane</keyword>
<keyword evidence="2 4" id="KW-0479">Metal-binding</keyword>
<evidence type="ECO:0000256" key="1">
    <source>
        <dbReference type="ARBA" id="ARBA00022617"/>
    </source>
</evidence>
<dbReference type="InterPro" id="IPR009056">
    <property type="entry name" value="Cyt_c-like_dom"/>
</dbReference>
<dbReference type="SUPFAM" id="SSF46626">
    <property type="entry name" value="Cytochrome c"/>
    <property type="match status" value="1"/>
</dbReference>
<protein>
    <submittedName>
        <fullName evidence="8">Cytochrome c</fullName>
    </submittedName>
</protein>
<dbReference type="GO" id="GO:0046872">
    <property type="term" value="F:metal ion binding"/>
    <property type="evidence" value="ECO:0007669"/>
    <property type="project" value="UniProtKB-KW"/>
</dbReference>
<dbReference type="Proteomes" id="UP001069090">
    <property type="component" value="Unassembled WGS sequence"/>
</dbReference>
<dbReference type="Pfam" id="PF13442">
    <property type="entry name" value="Cytochrome_CBB3"/>
    <property type="match status" value="1"/>
</dbReference>
<dbReference type="EMBL" id="JAPTGG010000028">
    <property type="protein sequence ID" value="MCZ0867209.1"/>
    <property type="molecule type" value="Genomic_DNA"/>
</dbReference>
<comment type="caution">
    <text evidence="8">The sequence shown here is derived from an EMBL/GenBank/DDBJ whole genome shotgun (WGS) entry which is preliminary data.</text>
</comment>
<proteinExistence type="predicted"/>
<keyword evidence="6" id="KW-0812">Transmembrane</keyword>
<evidence type="ECO:0000256" key="6">
    <source>
        <dbReference type="SAM" id="Phobius"/>
    </source>
</evidence>
<dbReference type="PROSITE" id="PS51007">
    <property type="entry name" value="CYTC"/>
    <property type="match status" value="1"/>
</dbReference>
<keyword evidence="3 4" id="KW-0408">Iron</keyword>
<organism evidence="8 9">
    <name type="scientific">Dasania phycosphaerae</name>
    <dbReference type="NCBI Taxonomy" id="2950436"/>
    <lineage>
        <taxon>Bacteria</taxon>
        <taxon>Pseudomonadati</taxon>
        <taxon>Pseudomonadota</taxon>
        <taxon>Gammaproteobacteria</taxon>
        <taxon>Cellvibrionales</taxon>
        <taxon>Spongiibacteraceae</taxon>
        <taxon>Dasania</taxon>
    </lineage>
</organism>
<accession>A0A9J6RSF7</accession>
<sequence length="186" mass="20878">MKTVKYLILIVIGVFAGAAIYVYSGAYPMGADVPHNKLTYWLLETVREQSIKRAAQNISVPSLDDPEMLLAGGPDYNDMCVACHLEPGKTQSDMSIGLYPVPPNLSKQEDEHGHDHADTDTEQSARRQFWIIKHGIKASGMPAWGPTHDDQRIWAMVAFLQKLPDLTPEQYQILTARDETKVLHDY</sequence>
<evidence type="ECO:0000256" key="3">
    <source>
        <dbReference type="ARBA" id="ARBA00023004"/>
    </source>
</evidence>